<feature type="transmembrane region" description="Helical" evidence="8">
    <location>
        <begin position="21"/>
        <end position="43"/>
    </location>
</feature>
<dbReference type="PANTHER" id="PTHR30294">
    <property type="entry name" value="MEMBRANE COMPONENT OF ABC TRANSPORTER YHHJ-RELATED"/>
    <property type="match status" value="1"/>
</dbReference>
<evidence type="ECO:0000256" key="1">
    <source>
        <dbReference type="ARBA" id="ARBA00004651"/>
    </source>
</evidence>
<comment type="similarity">
    <text evidence="2">Belongs to the ABC-2 integral membrane protein family.</text>
</comment>
<dbReference type="AlphaFoldDB" id="A0A0S7B784"/>
<dbReference type="InterPro" id="IPR013525">
    <property type="entry name" value="ABC2_TM"/>
</dbReference>
<dbReference type="OrthoDB" id="266913at2"/>
<dbReference type="GO" id="GO:0140359">
    <property type="term" value="F:ABC-type transporter activity"/>
    <property type="evidence" value="ECO:0007669"/>
    <property type="project" value="InterPro"/>
</dbReference>
<evidence type="ECO:0000256" key="8">
    <source>
        <dbReference type="SAM" id="Phobius"/>
    </source>
</evidence>
<gene>
    <name evidence="10" type="ORF">LARV_00740</name>
</gene>
<dbReference type="PROSITE" id="PS51012">
    <property type="entry name" value="ABC_TM2"/>
    <property type="match status" value="1"/>
</dbReference>
<evidence type="ECO:0000313" key="11">
    <source>
        <dbReference type="Proteomes" id="UP000055060"/>
    </source>
</evidence>
<keyword evidence="4" id="KW-1003">Cell membrane</keyword>
<evidence type="ECO:0000313" key="10">
    <source>
        <dbReference type="EMBL" id="GAP12999.1"/>
    </source>
</evidence>
<keyword evidence="3" id="KW-0813">Transport</keyword>
<evidence type="ECO:0000256" key="4">
    <source>
        <dbReference type="ARBA" id="ARBA00022475"/>
    </source>
</evidence>
<dbReference type="PANTHER" id="PTHR30294:SF29">
    <property type="entry name" value="MULTIDRUG ABC TRANSPORTER PERMEASE YBHS-RELATED"/>
    <property type="match status" value="1"/>
</dbReference>
<evidence type="ECO:0000256" key="3">
    <source>
        <dbReference type="ARBA" id="ARBA00022448"/>
    </source>
</evidence>
<feature type="transmembrane region" description="Helical" evidence="8">
    <location>
        <begin position="273"/>
        <end position="296"/>
    </location>
</feature>
<dbReference type="RefSeq" id="WP_075072370.1">
    <property type="nucleotide sequence ID" value="NZ_DF967972.1"/>
</dbReference>
<reference evidence="10" key="1">
    <citation type="submission" date="2015-07" db="EMBL/GenBank/DDBJ databases">
        <title>Draft Genome Sequences of Anaerolinea thermolimosa IMO-1, Bellilinea caldifistulae GOMI-1, Leptolinea tardivitalis YMTK-2, Levilinea saccharolytica KIBI-1,Longilinea arvoryzae KOME-1, Previously Described as Members of the Anaerolineaceae (Chloroflexi).</title>
        <authorList>
            <person name="Sekiguchi Y."/>
            <person name="Ohashi A."/>
            <person name="Matsuura N."/>
            <person name="Tourlousse M.D."/>
        </authorList>
    </citation>
    <scope>NUCLEOTIDE SEQUENCE [LARGE SCALE GENOMIC DNA]</scope>
    <source>
        <strain evidence="10">KOME-1</strain>
    </source>
</reference>
<proteinExistence type="inferred from homology"/>
<dbReference type="Proteomes" id="UP000055060">
    <property type="component" value="Unassembled WGS sequence"/>
</dbReference>
<feature type="transmembrane region" description="Helical" evidence="8">
    <location>
        <begin position="302"/>
        <end position="325"/>
    </location>
</feature>
<comment type="subcellular location">
    <subcellularLocation>
        <location evidence="1">Cell membrane</location>
        <topology evidence="1">Multi-pass membrane protein</topology>
    </subcellularLocation>
</comment>
<evidence type="ECO:0000256" key="2">
    <source>
        <dbReference type="ARBA" id="ARBA00007783"/>
    </source>
</evidence>
<evidence type="ECO:0000259" key="9">
    <source>
        <dbReference type="PROSITE" id="PS51012"/>
    </source>
</evidence>
<organism evidence="10">
    <name type="scientific">Longilinea arvoryzae</name>
    <dbReference type="NCBI Taxonomy" id="360412"/>
    <lineage>
        <taxon>Bacteria</taxon>
        <taxon>Bacillati</taxon>
        <taxon>Chloroflexota</taxon>
        <taxon>Anaerolineae</taxon>
        <taxon>Anaerolineales</taxon>
        <taxon>Anaerolineaceae</taxon>
        <taxon>Longilinea</taxon>
    </lineage>
</organism>
<keyword evidence="7 8" id="KW-0472">Membrane</keyword>
<keyword evidence="5 8" id="KW-0812">Transmembrane</keyword>
<dbReference type="STRING" id="360412.LARV_00740"/>
<dbReference type="GO" id="GO:0005886">
    <property type="term" value="C:plasma membrane"/>
    <property type="evidence" value="ECO:0007669"/>
    <property type="project" value="UniProtKB-SubCell"/>
</dbReference>
<name>A0A0S7B784_9CHLR</name>
<protein>
    <submittedName>
        <fullName evidence="10">ABC-type multidrug transport system, permease component</fullName>
    </submittedName>
</protein>
<dbReference type="Pfam" id="PF12698">
    <property type="entry name" value="ABC2_membrane_3"/>
    <property type="match status" value="1"/>
</dbReference>
<dbReference type="InterPro" id="IPR047817">
    <property type="entry name" value="ABC2_TM_bact-type"/>
</dbReference>
<dbReference type="InterPro" id="IPR051449">
    <property type="entry name" value="ABC-2_transporter_component"/>
</dbReference>
<evidence type="ECO:0000256" key="5">
    <source>
        <dbReference type="ARBA" id="ARBA00022692"/>
    </source>
</evidence>
<keyword evidence="6 8" id="KW-1133">Transmembrane helix</keyword>
<feature type="transmembrane region" description="Helical" evidence="8">
    <location>
        <begin position="392"/>
        <end position="410"/>
    </location>
</feature>
<evidence type="ECO:0000256" key="7">
    <source>
        <dbReference type="ARBA" id="ARBA00023136"/>
    </source>
</evidence>
<evidence type="ECO:0000256" key="6">
    <source>
        <dbReference type="ARBA" id="ARBA00022989"/>
    </source>
</evidence>
<feature type="transmembrane region" description="Helical" evidence="8">
    <location>
        <begin position="332"/>
        <end position="351"/>
    </location>
</feature>
<sequence>MKKIFLIAWKDLTLNFRDRAAIILMLLAPFVLTLGLGLVTGGFSTSSSSSGISAVPLAVVNQDEGELGGELVNVFQSEDLADLLQPEVSSDPAAARARVDADEIAAAVVIPAGFSAGVIPDPVTGQTGPAVAIEIYANPTRPNSSGIVESIVEQFVNQVEIGRVGAQVAVSGLIQTGRIQPQDAAVAGAQIGSSQAQNAASSQRITLKGVQASSSAPDFNVLAYMAPGMALMFLMYTVSHGGRTLLVEKTHGTLPRLLVAPVNTGQVLLGKMFGIFLTGVAQMLILIITCSLLFQLKWGDPLAVLILVLACVAGAVGWGMLITALVKSPGQAASFGSAVMLIFGILGGSFFDVSQLPGWFRAFSRITPNAWGLDGFTALAMGDGLVKILPDIGGLLVMGLVLFGISLFLFKRRGVLQG</sequence>
<dbReference type="Gene3D" id="3.40.1710.10">
    <property type="entry name" value="abc type-2 transporter like domain"/>
    <property type="match status" value="1"/>
</dbReference>
<feature type="domain" description="ABC transmembrane type-2" evidence="9">
    <location>
        <begin position="187"/>
        <end position="413"/>
    </location>
</feature>
<dbReference type="EMBL" id="DF967972">
    <property type="protein sequence ID" value="GAP12999.1"/>
    <property type="molecule type" value="Genomic_DNA"/>
</dbReference>
<keyword evidence="11" id="KW-1185">Reference proteome</keyword>
<accession>A0A0S7B784</accession>
<feature type="transmembrane region" description="Helical" evidence="8">
    <location>
        <begin position="221"/>
        <end position="239"/>
    </location>
</feature>